<dbReference type="InterPro" id="IPR051539">
    <property type="entry name" value="T4SS-coupling_protein"/>
</dbReference>
<dbReference type="HOGENOM" id="CLU_016763_4_1_5"/>
<evidence type="ECO:0000256" key="2">
    <source>
        <dbReference type="ARBA" id="ARBA00022475"/>
    </source>
</evidence>
<name>A8F1U5_RICM5</name>
<dbReference type="InterPro" id="IPR019476">
    <property type="entry name" value="T4SS_TraD_DNA-bd"/>
</dbReference>
<protein>
    <submittedName>
        <fullName evidence="9">Conjugative transfer protein TraD</fullName>
    </submittedName>
</protein>
<dbReference type="AlphaFoldDB" id="A8F1U5"/>
<proteinExistence type="predicted"/>
<feature type="transmembrane region" description="Helical" evidence="6">
    <location>
        <begin position="130"/>
        <end position="151"/>
    </location>
</feature>
<evidence type="ECO:0000313" key="9">
    <source>
        <dbReference type="EMBL" id="ABV84881.1"/>
    </source>
</evidence>
<evidence type="ECO:0000256" key="1">
    <source>
        <dbReference type="ARBA" id="ARBA00004651"/>
    </source>
</evidence>
<reference evidence="9 10" key="1">
    <citation type="journal article" date="2007" name="Genome Res.">
        <title>Lateral gene transfer between obligate intracellular bacteria: evidence from the Rickettsia massiliae genome.</title>
        <authorList>
            <person name="Blanc G."/>
            <person name="Ogata H."/>
            <person name="Robert C."/>
            <person name="Audic S."/>
            <person name="Claverie J.-M."/>
            <person name="Raoult D."/>
        </authorList>
    </citation>
    <scope>NUCLEOTIDE SEQUENCE [LARGE SCALE GENOMIC DNA]</scope>
    <source>
        <strain evidence="10">Mtu5</strain>
    </source>
</reference>
<feature type="domain" description="Type IV secretion system coupling protein TraD DNA-binding" evidence="7">
    <location>
        <begin position="186"/>
        <end position="564"/>
    </location>
</feature>
<keyword evidence="5 6" id="KW-0472">Membrane</keyword>
<evidence type="ECO:0000256" key="3">
    <source>
        <dbReference type="ARBA" id="ARBA00022692"/>
    </source>
</evidence>
<feature type="domain" description="TraD coupling protein N-terminal" evidence="8">
    <location>
        <begin position="37"/>
        <end position="141"/>
    </location>
</feature>
<evidence type="ECO:0000259" key="7">
    <source>
        <dbReference type="Pfam" id="PF10412"/>
    </source>
</evidence>
<sequence length="568" mass="64647">MICNSMQPQNQNNFTRGSQIFAHQMRMLGQGSINALTVGLVFIVSWLIWQVFQKLSLISLYYFIIERYVQLKLAIGEYFYSIDQIGIQFYYLEQKAWVYRNAEEFVHKFWHVTPHSHNINQFEQFLLHSAWQEGIITFTVGIFTAIIFFMYRGKKAVIQDKIRGADFVEAGILAKMLYKNNQAANICFSGLPLVKNSERRHILITGTTGSGKTNMLNELLPQIRKEGGRAIIVDLTGSFTDRFFDPKCDKILNPLQENSSAWLPWNDCHEIWDYNDMASNFSNYNPKLDDFFAKSAELVLAEGLRLYQDSKDIKKLINTILYANNKEFVRIFKNSAVAGIISSSAPETSSGIQATVSKNIEALQHLKPDGSFSIRKWFTADKGWLFITSTPNQRVMLRPLIAAWISIAIKALMNRNINNTHSNMWFVIDELPALQKISSLPIALAESRKYGGCVVAGMQNIYQLEEIYGSAGAASMLDLFGSKFIFRVSDQQTAHKSALMLGEQEIIETQENLSYGANSMRDGINMHSLEKRKLLVMPSEIMNLPDLTCYVKLVGNFPITKLKMNLQS</sequence>
<evidence type="ECO:0000259" key="8">
    <source>
        <dbReference type="Pfam" id="PF12615"/>
    </source>
</evidence>
<comment type="subcellular location">
    <subcellularLocation>
        <location evidence="1">Cell membrane</location>
        <topology evidence="1">Multi-pass membrane protein</topology>
    </subcellularLocation>
</comment>
<keyword evidence="10" id="KW-1185">Reference proteome</keyword>
<evidence type="ECO:0000256" key="6">
    <source>
        <dbReference type="SAM" id="Phobius"/>
    </source>
</evidence>
<dbReference type="Pfam" id="PF12615">
    <property type="entry name" value="TraD_N"/>
    <property type="match status" value="1"/>
</dbReference>
<dbReference type="SUPFAM" id="SSF52540">
    <property type="entry name" value="P-loop containing nucleoside triphosphate hydrolases"/>
    <property type="match status" value="1"/>
</dbReference>
<dbReference type="Pfam" id="PF10412">
    <property type="entry name" value="TrwB_AAD_bind"/>
    <property type="match status" value="1"/>
</dbReference>
<dbReference type="InterPro" id="IPR022585">
    <property type="entry name" value="TraD_N"/>
</dbReference>
<evidence type="ECO:0000256" key="4">
    <source>
        <dbReference type="ARBA" id="ARBA00022989"/>
    </source>
</evidence>
<dbReference type="InterPro" id="IPR027417">
    <property type="entry name" value="P-loop_NTPase"/>
</dbReference>
<keyword evidence="2" id="KW-1003">Cell membrane</keyword>
<dbReference type="EMBL" id="CP000683">
    <property type="protein sequence ID" value="ABV84881.1"/>
    <property type="molecule type" value="Genomic_DNA"/>
</dbReference>
<dbReference type="CDD" id="cd01120">
    <property type="entry name" value="RecA-like_superfamily"/>
    <property type="match status" value="1"/>
</dbReference>
<dbReference type="PANTHER" id="PTHR37937:SF1">
    <property type="entry name" value="CONJUGATIVE TRANSFER: DNA TRANSPORT"/>
    <property type="match status" value="1"/>
</dbReference>
<dbReference type="GO" id="GO:0005886">
    <property type="term" value="C:plasma membrane"/>
    <property type="evidence" value="ECO:0007669"/>
    <property type="project" value="UniProtKB-SubCell"/>
</dbReference>
<keyword evidence="4 6" id="KW-1133">Transmembrane helix</keyword>
<organism evidence="9 10">
    <name type="scientific">Rickettsia massiliae (strain Mtu5)</name>
    <dbReference type="NCBI Taxonomy" id="416276"/>
    <lineage>
        <taxon>Bacteria</taxon>
        <taxon>Pseudomonadati</taxon>
        <taxon>Pseudomonadota</taxon>
        <taxon>Alphaproteobacteria</taxon>
        <taxon>Rickettsiales</taxon>
        <taxon>Rickettsiaceae</taxon>
        <taxon>Rickettsieae</taxon>
        <taxon>Rickettsia</taxon>
        <taxon>spotted fever group</taxon>
    </lineage>
</organism>
<dbReference type="Gene3D" id="3.40.50.300">
    <property type="entry name" value="P-loop containing nucleotide triphosphate hydrolases"/>
    <property type="match status" value="2"/>
</dbReference>
<accession>A8F1U5</accession>
<gene>
    <name evidence="9" type="primary">traD_F</name>
    <name evidence="9" type="ordered locus">RMA_0733</name>
</gene>
<evidence type="ECO:0000313" key="10">
    <source>
        <dbReference type="Proteomes" id="UP000001311"/>
    </source>
</evidence>
<evidence type="ECO:0000256" key="5">
    <source>
        <dbReference type="ARBA" id="ARBA00023136"/>
    </source>
</evidence>
<feature type="transmembrane region" description="Helical" evidence="6">
    <location>
        <begin position="33"/>
        <end position="52"/>
    </location>
</feature>
<keyword evidence="3 6" id="KW-0812">Transmembrane</keyword>
<dbReference type="Proteomes" id="UP000001311">
    <property type="component" value="Chromosome"/>
</dbReference>
<dbReference type="PANTHER" id="PTHR37937">
    <property type="entry name" value="CONJUGATIVE TRANSFER: DNA TRANSPORT"/>
    <property type="match status" value="1"/>
</dbReference>
<dbReference type="CDD" id="cd01127">
    <property type="entry name" value="TrwB_TraG_TraD_VirD4"/>
    <property type="match status" value="1"/>
</dbReference>
<dbReference type="KEGG" id="rms:RMA_0733"/>